<organism evidence="3">
    <name type="scientific">Cyprideis torosa</name>
    <dbReference type="NCBI Taxonomy" id="163714"/>
    <lineage>
        <taxon>Eukaryota</taxon>
        <taxon>Metazoa</taxon>
        <taxon>Ecdysozoa</taxon>
        <taxon>Arthropoda</taxon>
        <taxon>Crustacea</taxon>
        <taxon>Oligostraca</taxon>
        <taxon>Ostracoda</taxon>
        <taxon>Podocopa</taxon>
        <taxon>Podocopida</taxon>
        <taxon>Cytherocopina</taxon>
        <taxon>Cytheroidea</taxon>
        <taxon>Cytherideidae</taxon>
        <taxon>Cyprideis</taxon>
    </lineage>
</organism>
<evidence type="ECO:0000313" key="3">
    <source>
        <dbReference type="EMBL" id="CAD7227320.1"/>
    </source>
</evidence>
<dbReference type="Gene3D" id="3.60.20.10">
    <property type="entry name" value="Glutamine Phosphoribosylpyrophosphate, subunit 1, domain 1"/>
    <property type="match status" value="1"/>
</dbReference>
<keyword evidence="1" id="KW-0808">Transferase</keyword>
<proteinExistence type="predicted"/>
<gene>
    <name evidence="3" type="ORF">CTOB1V02_LOCUS5228</name>
</gene>
<accession>A0A7R8ZJX7</accession>
<keyword evidence="2" id="KW-0315">Glutamine amidotransferase</keyword>
<dbReference type="GO" id="GO:0016740">
    <property type="term" value="F:transferase activity"/>
    <property type="evidence" value="ECO:0007669"/>
    <property type="project" value="UniProtKB-KW"/>
</dbReference>
<dbReference type="PROSITE" id="PS51278">
    <property type="entry name" value="GATASE_TYPE_2"/>
    <property type="match status" value="1"/>
</dbReference>
<evidence type="ECO:0000256" key="1">
    <source>
        <dbReference type="ARBA" id="ARBA00022679"/>
    </source>
</evidence>
<dbReference type="InterPro" id="IPR017932">
    <property type="entry name" value="GATase_2_dom"/>
</dbReference>
<dbReference type="PANTHER" id="PTHR11907">
    <property type="entry name" value="AMIDOPHOSPHORIBOSYLTRANSFERASE"/>
    <property type="match status" value="1"/>
</dbReference>
<protein>
    <submittedName>
        <fullName evidence="3">Uncharacterized protein</fullName>
    </submittedName>
</protein>
<dbReference type="OrthoDB" id="191723at2759"/>
<dbReference type="Pfam" id="PF13522">
    <property type="entry name" value="GATase_6"/>
    <property type="match status" value="1"/>
</dbReference>
<name>A0A7R8ZJX7_9CRUS</name>
<sequence length="236" mass="25787">MADGLNEACGVMGCVASQWPSVDLDIPYVICEGLLQLQHSRVYVDFFFRGQESAGIVTSQGEAESPLKVHRGRGMVSSVFASSETLRDLQGNLGIGHTRYSTMGGACPSNQQPFVVHSFDGPLAVAHNGELVNARSLRKMVFSKGVGLSTQSDSELITQILCLLPDQDESPDWGYRIRNLMSLSPVSYSLLILHGSSVYGVRDRFGNRPLCVGKITDGESVNRTEDCHLQWDRHIG</sequence>
<reference evidence="3" key="1">
    <citation type="submission" date="2020-11" db="EMBL/GenBank/DDBJ databases">
        <authorList>
            <person name="Tran Van P."/>
        </authorList>
    </citation>
    <scope>NUCLEOTIDE SEQUENCE</scope>
</reference>
<dbReference type="InterPro" id="IPR029055">
    <property type="entry name" value="Ntn_hydrolases_N"/>
</dbReference>
<dbReference type="EMBL" id="OB661103">
    <property type="protein sequence ID" value="CAD7227320.1"/>
    <property type="molecule type" value="Genomic_DNA"/>
</dbReference>
<evidence type="ECO:0000256" key="2">
    <source>
        <dbReference type="ARBA" id="ARBA00022962"/>
    </source>
</evidence>
<dbReference type="AlphaFoldDB" id="A0A7R8ZJX7"/>
<dbReference type="SUPFAM" id="SSF56235">
    <property type="entry name" value="N-terminal nucleophile aminohydrolases (Ntn hydrolases)"/>
    <property type="match status" value="1"/>
</dbReference>